<name>A0A518D932_9BACT</name>
<evidence type="ECO:0000313" key="2">
    <source>
        <dbReference type="Proteomes" id="UP000317429"/>
    </source>
</evidence>
<protein>
    <submittedName>
        <fullName evidence="1">Uncharacterized protein</fullName>
    </submittedName>
</protein>
<dbReference type="RefSeq" id="WP_145282368.1">
    <property type="nucleotide sequence ID" value="NZ_CP036291.1"/>
</dbReference>
<proteinExistence type="predicted"/>
<keyword evidence="2" id="KW-1185">Reference proteome</keyword>
<dbReference type="EMBL" id="CP036291">
    <property type="protein sequence ID" value="QDU87960.1"/>
    <property type="molecule type" value="Genomic_DNA"/>
</dbReference>
<sequence length="116" mass="12382">MDWDDGGLGNAAEASVAVLHPVPFSHLLKTDVLGVLATAGIVLHETGPAAEPRPQPVSLARLSTDALVAIVTRLQLGLYGDFDDAGEPCWNREKQWASADICMERACLLEQHGLLP</sequence>
<accession>A0A518D932</accession>
<organism evidence="1 2">
    <name type="scientific">Pirellulimonas nuda</name>
    <dbReference type="NCBI Taxonomy" id="2528009"/>
    <lineage>
        <taxon>Bacteria</taxon>
        <taxon>Pseudomonadati</taxon>
        <taxon>Planctomycetota</taxon>
        <taxon>Planctomycetia</taxon>
        <taxon>Pirellulales</taxon>
        <taxon>Lacipirellulaceae</taxon>
        <taxon>Pirellulimonas</taxon>
    </lineage>
</organism>
<gene>
    <name evidence="1" type="ORF">Pla175_13270</name>
</gene>
<evidence type="ECO:0000313" key="1">
    <source>
        <dbReference type="EMBL" id="QDU87960.1"/>
    </source>
</evidence>
<dbReference type="KEGG" id="pnd:Pla175_13270"/>
<dbReference type="AlphaFoldDB" id="A0A518D932"/>
<reference evidence="1 2" key="1">
    <citation type="submission" date="2019-02" db="EMBL/GenBank/DDBJ databases">
        <title>Deep-cultivation of Planctomycetes and their phenomic and genomic characterization uncovers novel biology.</title>
        <authorList>
            <person name="Wiegand S."/>
            <person name="Jogler M."/>
            <person name="Boedeker C."/>
            <person name="Pinto D."/>
            <person name="Vollmers J."/>
            <person name="Rivas-Marin E."/>
            <person name="Kohn T."/>
            <person name="Peeters S.H."/>
            <person name="Heuer A."/>
            <person name="Rast P."/>
            <person name="Oberbeckmann S."/>
            <person name="Bunk B."/>
            <person name="Jeske O."/>
            <person name="Meyerdierks A."/>
            <person name="Storesund J.E."/>
            <person name="Kallscheuer N."/>
            <person name="Luecker S."/>
            <person name="Lage O.M."/>
            <person name="Pohl T."/>
            <person name="Merkel B.J."/>
            <person name="Hornburger P."/>
            <person name="Mueller R.-W."/>
            <person name="Bruemmer F."/>
            <person name="Labrenz M."/>
            <person name="Spormann A.M."/>
            <person name="Op den Camp H."/>
            <person name="Overmann J."/>
            <person name="Amann R."/>
            <person name="Jetten M.S.M."/>
            <person name="Mascher T."/>
            <person name="Medema M.H."/>
            <person name="Devos D.P."/>
            <person name="Kaster A.-K."/>
            <person name="Ovreas L."/>
            <person name="Rohde M."/>
            <person name="Galperin M.Y."/>
            <person name="Jogler C."/>
        </authorList>
    </citation>
    <scope>NUCLEOTIDE SEQUENCE [LARGE SCALE GENOMIC DNA]</scope>
    <source>
        <strain evidence="1 2">Pla175</strain>
    </source>
</reference>
<dbReference type="Proteomes" id="UP000317429">
    <property type="component" value="Chromosome"/>
</dbReference>